<evidence type="ECO:0000313" key="2">
    <source>
        <dbReference type="Proteomes" id="UP001156694"/>
    </source>
</evidence>
<dbReference type="RefSeq" id="WP_284375564.1">
    <property type="nucleotide sequence ID" value="NZ_BSNN01000002.1"/>
</dbReference>
<name>A0ABQ5VRK6_9RHOB</name>
<reference evidence="2" key="1">
    <citation type="journal article" date="2019" name="Int. J. Syst. Evol. Microbiol.">
        <title>The Global Catalogue of Microorganisms (GCM) 10K type strain sequencing project: providing services to taxonomists for standard genome sequencing and annotation.</title>
        <authorList>
            <consortium name="The Broad Institute Genomics Platform"/>
            <consortium name="The Broad Institute Genome Sequencing Center for Infectious Disease"/>
            <person name="Wu L."/>
            <person name="Ma J."/>
        </authorList>
    </citation>
    <scope>NUCLEOTIDE SEQUENCE [LARGE SCALE GENOMIC DNA]</scope>
    <source>
        <strain evidence="2">NBRC 110140</strain>
    </source>
</reference>
<protein>
    <submittedName>
        <fullName evidence="1">Uncharacterized protein</fullName>
    </submittedName>
</protein>
<keyword evidence="2" id="KW-1185">Reference proteome</keyword>
<sequence length="113" mass="12990">MTFEIPQGVDGLMYIRERALLNLKTYEQQLRRAIDDLKNPDPEQKIPDQSVLLRNFEKANFQLIDVMLKIEKTIPVKPEARDGALDFEAACAEILEKLDRLETASTQEISKQS</sequence>
<evidence type="ECO:0000313" key="1">
    <source>
        <dbReference type="EMBL" id="GLQ34047.1"/>
    </source>
</evidence>
<organism evidence="1 2">
    <name type="scientific">Amylibacter marinus</name>
    <dbReference type="NCBI Taxonomy" id="1475483"/>
    <lineage>
        <taxon>Bacteria</taxon>
        <taxon>Pseudomonadati</taxon>
        <taxon>Pseudomonadota</taxon>
        <taxon>Alphaproteobacteria</taxon>
        <taxon>Rhodobacterales</taxon>
        <taxon>Paracoccaceae</taxon>
        <taxon>Amylibacter</taxon>
    </lineage>
</organism>
<dbReference type="EMBL" id="BSNN01000002">
    <property type="protein sequence ID" value="GLQ34047.1"/>
    <property type="molecule type" value="Genomic_DNA"/>
</dbReference>
<dbReference type="Proteomes" id="UP001156694">
    <property type="component" value="Unassembled WGS sequence"/>
</dbReference>
<proteinExistence type="predicted"/>
<accession>A0ABQ5VRK6</accession>
<comment type="caution">
    <text evidence="1">The sequence shown here is derived from an EMBL/GenBank/DDBJ whole genome shotgun (WGS) entry which is preliminary data.</text>
</comment>
<gene>
    <name evidence="1" type="ORF">GCM10007939_03300</name>
</gene>